<protein>
    <recommendedName>
        <fullName evidence="3">YD repeat-containing protein</fullName>
    </recommendedName>
</protein>
<comment type="caution">
    <text evidence="1">The sequence shown here is derived from an EMBL/GenBank/DDBJ whole genome shotgun (WGS) entry which is preliminary data.</text>
</comment>
<keyword evidence="2" id="KW-1185">Reference proteome</keyword>
<evidence type="ECO:0000313" key="1">
    <source>
        <dbReference type="EMBL" id="MCW3160617.1"/>
    </source>
</evidence>
<name>A0ABT3HLH0_9FLAO</name>
<dbReference type="RefSeq" id="WP_264742567.1">
    <property type="nucleotide sequence ID" value="NZ_JAPDHV010000002.1"/>
</dbReference>
<gene>
    <name evidence="1" type="ORF">OH806_04965</name>
</gene>
<sequence length="236" mass="28090">MKIILSFSIIIYSFLLFSCNAKTSINSISHNLVIEAEKKIILDSSRFDIKKFEANSYKQKLFKENFKRPGFDAQNEEENSDGTLVRQWTIFPDKEKADTQEYLEEVSTEWSPFVIRKKYDYMGRLRRWSTTFRQESINKSYEYDANGKVIKITNYEEKFKHSFADIRAFLLKARSIDIYDTRQAIARRVNHFSKINENAYYDIYIPSKEDAYIGYKIIIYDVSLEIKELREENDSK</sequence>
<evidence type="ECO:0008006" key="3">
    <source>
        <dbReference type="Google" id="ProtNLM"/>
    </source>
</evidence>
<dbReference type="PROSITE" id="PS51257">
    <property type="entry name" value="PROKAR_LIPOPROTEIN"/>
    <property type="match status" value="1"/>
</dbReference>
<reference evidence="1" key="1">
    <citation type="submission" date="2022-10" db="EMBL/GenBank/DDBJ databases">
        <title>Chryseobacterium babae sp. nov. isolated from the gut of the beetle Oryctes rhinoceros, and Chryseobacterium kimseyorum sp. nov., isolated from a stick insect rearing cage.</title>
        <authorList>
            <person name="Shelomi M."/>
            <person name="Han C.-J."/>
            <person name="Chen W.-M."/>
            <person name="Chen H.-K."/>
            <person name="Liaw S.-J."/>
            <person name="Muhle E."/>
            <person name="Clermont D."/>
        </authorList>
    </citation>
    <scope>NUCLEOTIDE SEQUENCE</scope>
    <source>
        <strain evidence="1">WLa1L2M3</strain>
    </source>
</reference>
<dbReference type="EMBL" id="JAPDHV010000002">
    <property type="protein sequence ID" value="MCW3160617.1"/>
    <property type="molecule type" value="Genomic_DNA"/>
</dbReference>
<accession>A0ABT3HLH0</accession>
<dbReference type="Proteomes" id="UP001163719">
    <property type="component" value="Unassembled WGS sequence"/>
</dbReference>
<evidence type="ECO:0000313" key="2">
    <source>
        <dbReference type="Proteomes" id="UP001163719"/>
    </source>
</evidence>
<organism evidence="1 2">
    <name type="scientific">Chryseobacterium oryctis</name>
    <dbReference type="NCBI Taxonomy" id="2952618"/>
    <lineage>
        <taxon>Bacteria</taxon>
        <taxon>Pseudomonadati</taxon>
        <taxon>Bacteroidota</taxon>
        <taxon>Flavobacteriia</taxon>
        <taxon>Flavobacteriales</taxon>
        <taxon>Weeksellaceae</taxon>
        <taxon>Chryseobacterium group</taxon>
        <taxon>Chryseobacterium</taxon>
    </lineage>
</organism>
<proteinExistence type="predicted"/>